<dbReference type="Pfam" id="PF00861">
    <property type="entry name" value="Ribosomal_L18p"/>
    <property type="match status" value="1"/>
</dbReference>
<evidence type="ECO:0000256" key="3">
    <source>
        <dbReference type="ARBA" id="ARBA00022884"/>
    </source>
</evidence>
<proteinExistence type="inferred from homology"/>
<evidence type="ECO:0000256" key="4">
    <source>
        <dbReference type="ARBA" id="ARBA00022980"/>
    </source>
</evidence>
<evidence type="ECO:0000256" key="7">
    <source>
        <dbReference type="HAMAP-Rule" id="MF_01337"/>
    </source>
</evidence>
<dbReference type="NCBIfam" id="TIGR00060">
    <property type="entry name" value="L18_bact"/>
    <property type="match status" value="1"/>
</dbReference>
<accession>A0A1F7U0C9</accession>
<dbReference type="CDD" id="cd00432">
    <property type="entry name" value="Ribosomal_L18_L5e"/>
    <property type="match status" value="1"/>
</dbReference>
<evidence type="ECO:0000256" key="2">
    <source>
        <dbReference type="ARBA" id="ARBA00022730"/>
    </source>
</evidence>
<dbReference type="EMBL" id="MGDX01000006">
    <property type="protein sequence ID" value="OGL71740.1"/>
    <property type="molecule type" value="Genomic_DNA"/>
</dbReference>
<evidence type="ECO:0000256" key="6">
    <source>
        <dbReference type="ARBA" id="ARBA00035197"/>
    </source>
</evidence>
<dbReference type="GO" id="GO:0003735">
    <property type="term" value="F:structural constituent of ribosome"/>
    <property type="evidence" value="ECO:0007669"/>
    <property type="project" value="InterPro"/>
</dbReference>
<dbReference type="GO" id="GO:0022625">
    <property type="term" value="C:cytosolic large ribosomal subunit"/>
    <property type="evidence" value="ECO:0007669"/>
    <property type="project" value="TreeGrafter"/>
</dbReference>
<comment type="similarity">
    <text evidence="1 7">Belongs to the universal ribosomal protein uL18 family.</text>
</comment>
<feature type="compositionally biased region" description="Basic residues" evidence="8">
    <location>
        <begin position="9"/>
        <end position="20"/>
    </location>
</feature>
<organism evidence="9 10">
    <name type="scientific">Candidatus Uhrbacteria bacterium RIFCSPHIGHO2_02_FULL_53_13</name>
    <dbReference type="NCBI Taxonomy" id="1802389"/>
    <lineage>
        <taxon>Bacteria</taxon>
        <taxon>Candidatus Uhriibacteriota</taxon>
    </lineage>
</organism>
<comment type="function">
    <text evidence="7">This is one of the proteins that bind and probably mediate the attachment of the 5S RNA into the large ribosomal subunit, where it forms part of the central protuberance.</text>
</comment>
<comment type="caution">
    <text evidence="9">The sequence shown here is derived from an EMBL/GenBank/DDBJ whole genome shotgun (WGS) entry which is preliminary data.</text>
</comment>
<dbReference type="SUPFAM" id="SSF53137">
    <property type="entry name" value="Translational machinery components"/>
    <property type="match status" value="1"/>
</dbReference>
<evidence type="ECO:0000313" key="10">
    <source>
        <dbReference type="Proteomes" id="UP000177097"/>
    </source>
</evidence>
<dbReference type="InterPro" id="IPR005484">
    <property type="entry name" value="Ribosomal_uL18_bac/plant/anim"/>
</dbReference>
<dbReference type="STRING" id="1802389.A3C17_02890"/>
<gene>
    <name evidence="7" type="primary">rplR</name>
    <name evidence="9" type="ORF">A3C17_02890</name>
</gene>
<dbReference type="GO" id="GO:0006412">
    <property type="term" value="P:translation"/>
    <property type="evidence" value="ECO:0007669"/>
    <property type="project" value="UniProtKB-UniRule"/>
</dbReference>
<evidence type="ECO:0000256" key="1">
    <source>
        <dbReference type="ARBA" id="ARBA00007116"/>
    </source>
</evidence>
<evidence type="ECO:0000313" key="9">
    <source>
        <dbReference type="EMBL" id="OGL71740.1"/>
    </source>
</evidence>
<dbReference type="HAMAP" id="MF_01337_B">
    <property type="entry name" value="Ribosomal_uL18_B"/>
    <property type="match status" value="1"/>
</dbReference>
<dbReference type="PANTHER" id="PTHR12899:SF3">
    <property type="entry name" value="LARGE RIBOSOMAL SUBUNIT PROTEIN UL18M"/>
    <property type="match status" value="1"/>
</dbReference>
<dbReference type="PANTHER" id="PTHR12899">
    <property type="entry name" value="39S RIBOSOMAL PROTEIN L18, MITOCHONDRIAL"/>
    <property type="match status" value="1"/>
</dbReference>
<dbReference type="InterPro" id="IPR004389">
    <property type="entry name" value="Ribosomal_uL18_bac-type"/>
</dbReference>
<reference evidence="9 10" key="1">
    <citation type="journal article" date="2016" name="Nat. Commun.">
        <title>Thousands of microbial genomes shed light on interconnected biogeochemical processes in an aquifer system.</title>
        <authorList>
            <person name="Anantharaman K."/>
            <person name="Brown C.T."/>
            <person name="Hug L.A."/>
            <person name="Sharon I."/>
            <person name="Castelle C.J."/>
            <person name="Probst A.J."/>
            <person name="Thomas B.C."/>
            <person name="Singh A."/>
            <person name="Wilkins M.J."/>
            <person name="Karaoz U."/>
            <person name="Brodie E.L."/>
            <person name="Williams K.H."/>
            <person name="Hubbard S.S."/>
            <person name="Banfield J.F."/>
        </authorList>
    </citation>
    <scope>NUCLEOTIDE SEQUENCE [LARGE SCALE GENOMIC DNA]</scope>
</reference>
<sequence length="115" mass="12365">MSISDKQRLRTARARRTRARMHGTAACPRLSVFRSAKHFSAQLIDDDAGRTLAAVSDKGIQAESPTAAAQQLGVLMASQAKNIKVDCVVFDRGAYAYHGRVKAFADGARSGGLIF</sequence>
<dbReference type="InterPro" id="IPR057268">
    <property type="entry name" value="Ribosomal_L18"/>
</dbReference>
<dbReference type="Proteomes" id="UP000177097">
    <property type="component" value="Unassembled WGS sequence"/>
</dbReference>
<comment type="subunit">
    <text evidence="7">Part of the 50S ribosomal subunit; part of the 5S rRNA/L5/L18/L25 subcomplex. Contacts the 5S and 23S rRNAs.</text>
</comment>
<keyword evidence="2 7" id="KW-0699">rRNA-binding</keyword>
<evidence type="ECO:0000256" key="8">
    <source>
        <dbReference type="SAM" id="MobiDB-lite"/>
    </source>
</evidence>
<dbReference type="GO" id="GO:0008097">
    <property type="term" value="F:5S rRNA binding"/>
    <property type="evidence" value="ECO:0007669"/>
    <property type="project" value="TreeGrafter"/>
</dbReference>
<feature type="region of interest" description="Disordered" evidence="8">
    <location>
        <begin position="1"/>
        <end position="20"/>
    </location>
</feature>
<keyword evidence="4 7" id="KW-0689">Ribosomal protein</keyword>
<keyword evidence="3 7" id="KW-0694">RNA-binding</keyword>
<dbReference type="Gene3D" id="3.30.420.100">
    <property type="match status" value="1"/>
</dbReference>
<keyword evidence="5 7" id="KW-0687">Ribonucleoprotein</keyword>
<dbReference type="AlphaFoldDB" id="A0A1F7U0C9"/>
<protein>
    <recommendedName>
        <fullName evidence="6 7">Large ribosomal subunit protein uL18</fullName>
    </recommendedName>
</protein>
<evidence type="ECO:0000256" key="5">
    <source>
        <dbReference type="ARBA" id="ARBA00023274"/>
    </source>
</evidence>
<name>A0A1F7U0C9_9BACT</name>